<dbReference type="EMBL" id="BKCP01010848">
    <property type="protein sequence ID" value="GER53949.1"/>
    <property type="molecule type" value="Genomic_DNA"/>
</dbReference>
<feature type="compositionally biased region" description="Polar residues" evidence="1">
    <location>
        <begin position="66"/>
        <end position="121"/>
    </location>
</feature>
<accession>A0A5A7R8N8</accession>
<dbReference type="AlphaFoldDB" id="A0A5A7R8N8"/>
<evidence type="ECO:0000259" key="2">
    <source>
        <dbReference type="Pfam" id="PF14392"/>
    </source>
</evidence>
<dbReference type="OrthoDB" id="914114at2759"/>
<protein>
    <submittedName>
        <fullName evidence="3">Zinc knuckle (CCHC-type) family protein</fullName>
    </submittedName>
</protein>
<feature type="compositionally biased region" description="Basic and acidic residues" evidence="1">
    <location>
        <begin position="246"/>
        <end position="265"/>
    </location>
</feature>
<comment type="caution">
    <text evidence="3">The sequence shown here is derived from an EMBL/GenBank/DDBJ whole genome shotgun (WGS) entry which is preliminary data.</text>
</comment>
<evidence type="ECO:0000313" key="4">
    <source>
        <dbReference type="Proteomes" id="UP000325081"/>
    </source>
</evidence>
<evidence type="ECO:0000256" key="1">
    <source>
        <dbReference type="SAM" id="MobiDB-lite"/>
    </source>
</evidence>
<organism evidence="3 4">
    <name type="scientific">Striga asiatica</name>
    <name type="common">Asiatic witchweed</name>
    <name type="synonym">Buchnera asiatica</name>
    <dbReference type="NCBI Taxonomy" id="4170"/>
    <lineage>
        <taxon>Eukaryota</taxon>
        <taxon>Viridiplantae</taxon>
        <taxon>Streptophyta</taxon>
        <taxon>Embryophyta</taxon>
        <taxon>Tracheophyta</taxon>
        <taxon>Spermatophyta</taxon>
        <taxon>Magnoliopsida</taxon>
        <taxon>eudicotyledons</taxon>
        <taxon>Gunneridae</taxon>
        <taxon>Pentapetalae</taxon>
        <taxon>asterids</taxon>
        <taxon>lamiids</taxon>
        <taxon>Lamiales</taxon>
        <taxon>Orobanchaceae</taxon>
        <taxon>Buchnereae</taxon>
        <taxon>Striga</taxon>
    </lineage>
</organism>
<keyword evidence="4" id="KW-1185">Reference proteome</keyword>
<feature type="region of interest" description="Disordered" evidence="1">
    <location>
        <begin position="185"/>
        <end position="274"/>
    </location>
</feature>
<evidence type="ECO:0000313" key="3">
    <source>
        <dbReference type="EMBL" id="GER53949.1"/>
    </source>
</evidence>
<feature type="region of interest" description="Disordered" evidence="1">
    <location>
        <begin position="66"/>
        <end position="144"/>
    </location>
</feature>
<feature type="domain" description="Zinc knuckle CX2CX4HX4C" evidence="2">
    <location>
        <begin position="9"/>
        <end position="40"/>
    </location>
</feature>
<dbReference type="Pfam" id="PF14392">
    <property type="entry name" value="zf-CCHC_4"/>
    <property type="match status" value="1"/>
</dbReference>
<dbReference type="InterPro" id="IPR025836">
    <property type="entry name" value="Zn_knuckle_CX2CX4HX4C"/>
</dbReference>
<gene>
    <name evidence="3" type="ORF">STAS_31500</name>
</gene>
<name>A0A5A7R8N8_STRAF</name>
<feature type="compositionally biased region" description="Polar residues" evidence="1">
    <location>
        <begin position="185"/>
        <end position="207"/>
    </location>
</feature>
<proteinExistence type="predicted"/>
<feature type="compositionally biased region" description="Low complexity" evidence="1">
    <location>
        <begin position="122"/>
        <end position="141"/>
    </location>
</feature>
<reference evidence="4" key="1">
    <citation type="journal article" date="2019" name="Curr. Biol.">
        <title>Genome Sequence of Striga asiatica Provides Insight into the Evolution of Plant Parasitism.</title>
        <authorList>
            <person name="Yoshida S."/>
            <person name="Kim S."/>
            <person name="Wafula E.K."/>
            <person name="Tanskanen J."/>
            <person name="Kim Y.M."/>
            <person name="Honaas L."/>
            <person name="Yang Z."/>
            <person name="Spallek T."/>
            <person name="Conn C.E."/>
            <person name="Ichihashi Y."/>
            <person name="Cheong K."/>
            <person name="Cui S."/>
            <person name="Der J.P."/>
            <person name="Gundlach H."/>
            <person name="Jiao Y."/>
            <person name="Hori C."/>
            <person name="Ishida J.K."/>
            <person name="Kasahara H."/>
            <person name="Kiba T."/>
            <person name="Kim M.S."/>
            <person name="Koo N."/>
            <person name="Laohavisit A."/>
            <person name="Lee Y.H."/>
            <person name="Lumba S."/>
            <person name="McCourt P."/>
            <person name="Mortimer J.C."/>
            <person name="Mutuku J.M."/>
            <person name="Nomura T."/>
            <person name="Sasaki-Sekimoto Y."/>
            <person name="Seto Y."/>
            <person name="Wang Y."/>
            <person name="Wakatake T."/>
            <person name="Sakakibara H."/>
            <person name="Demura T."/>
            <person name="Yamaguchi S."/>
            <person name="Yoneyama K."/>
            <person name="Manabe R.I."/>
            <person name="Nelson D.C."/>
            <person name="Schulman A.H."/>
            <person name="Timko M.P."/>
            <person name="dePamphilis C.W."/>
            <person name="Choi D."/>
            <person name="Shirasu K."/>
        </authorList>
    </citation>
    <scope>NUCLEOTIDE SEQUENCE [LARGE SCALE GENOMIC DNA]</scope>
    <source>
        <strain evidence="4">cv. UVA1</strain>
    </source>
</reference>
<sequence length="274" mass="30409">MRCASIQLGNKKILVDFKYERLPSVCYYCGLIGHTDKACDQRTKDITSGVLSEGLFGDWLRAQDNPSPSTHCNWNESPETPSKDLNNSTHQPSNTNNTLSQSPSIKTSQPITNIPLSPTQSTPHQTTNPPIPTNTPSVITPEPSNYIQHPADPSTDITIFHPSDMQISHPPTIQNAITPKQITPPVTETETSHNQKPINITTSQSSPDNEHIPNTKLPLSPTAKSLKTWKRKTPAPLQNHSPNYGRKTEKQSPNSEARKKCRTEQELPMTLTNR</sequence>
<dbReference type="Proteomes" id="UP000325081">
    <property type="component" value="Unassembled WGS sequence"/>
</dbReference>